<organism evidence="3 4">
    <name type="scientific">Alectoria fallacina</name>
    <dbReference type="NCBI Taxonomy" id="1903189"/>
    <lineage>
        <taxon>Eukaryota</taxon>
        <taxon>Fungi</taxon>
        <taxon>Dikarya</taxon>
        <taxon>Ascomycota</taxon>
        <taxon>Pezizomycotina</taxon>
        <taxon>Lecanoromycetes</taxon>
        <taxon>OSLEUM clade</taxon>
        <taxon>Lecanoromycetidae</taxon>
        <taxon>Lecanorales</taxon>
        <taxon>Lecanorineae</taxon>
        <taxon>Parmeliaceae</taxon>
        <taxon>Alectoria</taxon>
    </lineage>
</organism>
<feature type="region of interest" description="Disordered" evidence="1">
    <location>
        <begin position="65"/>
        <end position="85"/>
    </location>
</feature>
<name>A0A8H3J2D6_9LECA</name>
<evidence type="ECO:0000313" key="4">
    <source>
        <dbReference type="Proteomes" id="UP000664203"/>
    </source>
</evidence>
<sequence>ELHTYHEGRKEHLRSKHGQLYDEFELVKSELDTLADELLHLSDHGVALNANFSKFGYDAHIRTKDPDSSTNSLSGDRSSSHRDWEAERRKGQALKFYKKPTIRQYWHRGLLWRASEVEEVASFELFVDLLYVGIISVIGDTAAENATGLSLLKFTITFALAFKMWTDLTLIVSWFETNDIFQRILVLFLMICLFGFTLNIAQAFETTWIQVIAFYVSTHLLLSSLQHLSGELYEKVPLLG</sequence>
<gene>
    <name evidence="3" type="ORF">ALECFALPRED_008142</name>
</gene>
<accession>A0A8H3J2D6</accession>
<comment type="caution">
    <text evidence="3">The sequence shown here is derived from an EMBL/GenBank/DDBJ whole genome shotgun (WGS) entry which is preliminary data.</text>
</comment>
<dbReference type="PANTHER" id="PTHR36840">
    <property type="entry name" value="BLL5714 PROTEIN"/>
    <property type="match status" value="1"/>
</dbReference>
<dbReference type="OrthoDB" id="191995at2759"/>
<evidence type="ECO:0000313" key="3">
    <source>
        <dbReference type="EMBL" id="CAF9939457.1"/>
    </source>
</evidence>
<feature type="transmembrane region" description="Helical" evidence="2">
    <location>
        <begin position="184"/>
        <end position="201"/>
    </location>
</feature>
<dbReference type="PANTHER" id="PTHR36840:SF1">
    <property type="entry name" value="BLL5714 PROTEIN"/>
    <property type="match status" value="1"/>
</dbReference>
<keyword evidence="4" id="KW-1185">Reference proteome</keyword>
<protein>
    <submittedName>
        <fullName evidence="3">Uncharacterized protein</fullName>
    </submittedName>
</protein>
<evidence type="ECO:0000256" key="1">
    <source>
        <dbReference type="SAM" id="MobiDB-lite"/>
    </source>
</evidence>
<evidence type="ECO:0000256" key="2">
    <source>
        <dbReference type="SAM" id="Phobius"/>
    </source>
</evidence>
<dbReference type="Pfam" id="PF06772">
    <property type="entry name" value="LtrA"/>
    <property type="match status" value="1"/>
</dbReference>
<keyword evidence="2" id="KW-0472">Membrane</keyword>
<feature type="compositionally biased region" description="Polar residues" evidence="1">
    <location>
        <begin position="68"/>
        <end position="77"/>
    </location>
</feature>
<proteinExistence type="predicted"/>
<dbReference type="AlphaFoldDB" id="A0A8H3J2D6"/>
<dbReference type="Proteomes" id="UP000664203">
    <property type="component" value="Unassembled WGS sequence"/>
</dbReference>
<reference evidence="3" key="1">
    <citation type="submission" date="2021-03" db="EMBL/GenBank/DDBJ databases">
        <authorList>
            <person name="Tagirdzhanova G."/>
        </authorList>
    </citation>
    <scope>NUCLEOTIDE SEQUENCE</scope>
</reference>
<dbReference type="EMBL" id="CAJPDR010000550">
    <property type="protein sequence ID" value="CAF9939457.1"/>
    <property type="molecule type" value="Genomic_DNA"/>
</dbReference>
<keyword evidence="2" id="KW-0812">Transmembrane</keyword>
<feature type="non-terminal residue" evidence="3">
    <location>
        <position position="1"/>
    </location>
</feature>
<dbReference type="InterPro" id="IPR010640">
    <property type="entry name" value="Low_temperature_requirement_A"/>
</dbReference>
<keyword evidence="2" id="KW-1133">Transmembrane helix</keyword>